<evidence type="ECO:0000313" key="1">
    <source>
        <dbReference type="EMBL" id="CYX37378.1"/>
    </source>
</evidence>
<sequence length="265" mass="29734">MAKNIEKKVDFLKIIYFDEESATDLIYMYNKGQIIETLTAKDGKQADAQLSTKSEIGAKTNIFSFIKLGTSLGVSAELSSSSAKLVNQAITNTVLTDYLNIIELSPSLKIEQFYSARVYPYKGSMSFYKLMTPYLTMTQGAYDAGNFKIDIQLMDSALKEGRGYFEMILKDGDIEKVLRFNLKSFKSSYSLSDLVKMTLTYHAVKVGEMNLLDLDLKKEFIFDLDDADEELDGAQLVSEEVVSDYSRKTKLVGVYDVILAGVKND</sequence>
<dbReference type="Pfam" id="PF19952">
    <property type="entry name" value="DUF6414"/>
    <property type="match status" value="1"/>
</dbReference>
<evidence type="ECO:0000313" key="2">
    <source>
        <dbReference type="Proteomes" id="UP000074903"/>
    </source>
</evidence>
<proteinExistence type="predicted"/>
<dbReference type="AlphaFoldDB" id="A0A0Z8UGR0"/>
<name>A0A0Z8UGR0_STRSU</name>
<reference evidence="1 2" key="1">
    <citation type="submission" date="2016-02" db="EMBL/GenBank/DDBJ databases">
        <authorList>
            <consortium name="Pathogen Informatics"/>
        </authorList>
    </citation>
    <scope>NUCLEOTIDE SEQUENCE [LARGE SCALE GENOMIC DNA]</scope>
    <source>
        <strain evidence="1 2">SS993</strain>
    </source>
</reference>
<dbReference type="InterPro" id="IPR045633">
    <property type="entry name" value="DUF6414"/>
</dbReference>
<organism evidence="1 2">
    <name type="scientific">Streptococcus suis</name>
    <dbReference type="NCBI Taxonomy" id="1307"/>
    <lineage>
        <taxon>Bacteria</taxon>
        <taxon>Bacillati</taxon>
        <taxon>Bacillota</taxon>
        <taxon>Bacilli</taxon>
        <taxon>Lactobacillales</taxon>
        <taxon>Streptococcaceae</taxon>
        <taxon>Streptococcus</taxon>
    </lineage>
</organism>
<dbReference type="Proteomes" id="UP000074903">
    <property type="component" value="Unassembled WGS sequence"/>
</dbReference>
<gene>
    <name evidence="1" type="ORF">ERS132531_00302</name>
</gene>
<dbReference type="EMBL" id="FILX01000003">
    <property type="protein sequence ID" value="CYX37378.1"/>
    <property type="molecule type" value="Genomic_DNA"/>
</dbReference>
<dbReference type="RefSeq" id="WP_024398565.1">
    <property type="nucleotide sequence ID" value="NZ_CEHB01000054.1"/>
</dbReference>
<accession>A0A0Z8UGR0</accession>
<protein>
    <submittedName>
        <fullName evidence="1">Uncharacterized protein</fullName>
    </submittedName>
</protein>